<dbReference type="EMBL" id="JXJN01022981">
    <property type="status" value="NOT_ANNOTATED_CDS"/>
    <property type="molecule type" value="Genomic_DNA"/>
</dbReference>
<dbReference type="VEuPathDB" id="VectorBase:GPPI044855"/>
<reference evidence="1" key="2">
    <citation type="submission" date="2020-05" db="UniProtKB">
        <authorList>
            <consortium name="EnsemblMetazoa"/>
        </authorList>
    </citation>
    <scope>IDENTIFICATION</scope>
    <source>
        <strain evidence="1">IAEA</strain>
    </source>
</reference>
<accession>A0A1B0BZ60</accession>
<sequence length="183" mass="20278">MPCLSVSSSIFSNSSNMAEHESHLLSSVSSVVTNIMPVSSNSSSMVSKATKVRSHFSPGSQAPVKKTTTYSWSLIKFVKISSLLRVSPSNVSDELANQAIHPLSLDRHRKHVVCHAQIRPSREVKKISSTTELKQAACVYEKLNKQNKEKIKCHDYSIDFVTGKNLLSSLEDNLFENNINCNI</sequence>
<reference evidence="2" key="1">
    <citation type="submission" date="2015-01" db="EMBL/GenBank/DDBJ databases">
        <authorList>
            <person name="Aksoy S."/>
            <person name="Warren W."/>
            <person name="Wilson R.K."/>
        </authorList>
    </citation>
    <scope>NUCLEOTIDE SEQUENCE [LARGE SCALE GENOMIC DNA]</scope>
    <source>
        <strain evidence="2">IAEA</strain>
    </source>
</reference>
<organism evidence="1 2">
    <name type="scientific">Glossina palpalis gambiensis</name>
    <dbReference type="NCBI Taxonomy" id="67801"/>
    <lineage>
        <taxon>Eukaryota</taxon>
        <taxon>Metazoa</taxon>
        <taxon>Ecdysozoa</taxon>
        <taxon>Arthropoda</taxon>
        <taxon>Hexapoda</taxon>
        <taxon>Insecta</taxon>
        <taxon>Pterygota</taxon>
        <taxon>Neoptera</taxon>
        <taxon>Endopterygota</taxon>
        <taxon>Diptera</taxon>
        <taxon>Brachycera</taxon>
        <taxon>Muscomorpha</taxon>
        <taxon>Hippoboscoidea</taxon>
        <taxon>Glossinidae</taxon>
        <taxon>Glossina</taxon>
    </lineage>
</organism>
<protein>
    <submittedName>
        <fullName evidence="1">Uncharacterized protein</fullName>
    </submittedName>
</protein>
<evidence type="ECO:0000313" key="1">
    <source>
        <dbReference type="EnsemblMetazoa" id="GPPI044855-PA"/>
    </source>
</evidence>
<proteinExistence type="predicted"/>
<evidence type="ECO:0000313" key="2">
    <source>
        <dbReference type="Proteomes" id="UP000092460"/>
    </source>
</evidence>
<dbReference type="Proteomes" id="UP000092460">
    <property type="component" value="Unassembled WGS sequence"/>
</dbReference>
<keyword evidence="2" id="KW-1185">Reference proteome</keyword>
<name>A0A1B0BZ60_9MUSC</name>
<dbReference type="AlphaFoldDB" id="A0A1B0BZ60"/>
<dbReference type="EnsemblMetazoa" id="GPPI044855-RA">
    <property type="protein sequence ID" value="GPPI044855-PA"/>
    <property type="gene ID" value="GPPI044855"/>
</dbReference>